<evidence type="ECO:0000256" key="2">
    <source>
        <dbReference type="SAM" id="SignalP"/>
    </source>
</evidence>
<feature type="chain" id="PRO_5028415541" evidence="2">
    <location>
        <begin position="22"/>
        <end position="199"/>
    </location>
</feature>
<evidence type="ECO:0000259" key="3">
    <source>
        <dbReference type="SMART" id="SM00737"/>
    </source>
</evidence>
<accession>A0A6P8PP83</accession>
<proteinExistence type="predicted"/>
<keyword evidence="4" id="KW-1185">Reference proteome</keyword>
<dbReference type="GO" id="GO:0005319">
    <property type="term" value="F:lipid transporter activity"/>
    <property type="evidence" value="ECO:0007669"/>
    <property type="project" value="TreeGrafter"/>
</dbReference>
<dbReference type="InParanoid" id="A0A6P8PP83"/>
<dbReference type="PANTHER" id="PTHR17357:SF0">
    <property type="entry name" value="GANGLIOSIDE GM2 ACTIVATOR"/>
    <property type="match status" value="1"/>
</dbReference>
<dbReference type="GO" id="GO:0009898">
    <property type="term" value="C:cytoplasmic side of plasma membrane"/>
    <property type="evidence" value="ECO:0007669"/>
    <property type="project" value="TreeGrafter"/>
</dbReference>
<evidence type="ECO:0000313" key="4">
    <source>
        <dbReference type="Proteomes" id="UP000515159"/>
    </source>
</evidence>
<dbReference type="KEGG" id="gsh:117351873"/>
<dbReference type="Pfam" id="PF02221">
    <property type="entry name" value="E1_DerP2_DerF2"/>
    <property type="match status" value="1"/>
</dbReference>
<dbReference type="Proteomes" id="UP000515159">
    <property type="component" value="Chromosome 18"/>
</dbReference>
<dbReference type="Gene3D" id="2.70.220.10">
    <property type="entry name" value="Ganglioside GM2 activator"/>
    <property type="match status" value="1"/>
</dbReference>
<dbReference type="GO" id="GO:0008047">
    <property type="term" value="F:enzyme activator activity"/>
    <property type="evidence" value="ECO:0007669"/>
    <property type="project" value="InterPro"/>
</dbReference>
<dbReference type="PANTHER" id="PTHR17357">
    <property type="entry name" value="GM2 GANGLIOSIDE ACTIVATOR PROTEIN"/>
    <property type="match status" value="1"/>
</dbReference>
<dbReference type="InterPro" id="IPR036846">
    <property type="entry name" value="GM2-AP_sf"/>
</dbReference>
<dbReference type="OrthoDB" id="6409159at2759"/>
<dbReference type="GeneID" id="117351873"/>
<dbReference type="SMART" id="SM00737">
    <property type="entry name" value="ML"/>
    <property type="match status" value="1"/>
</dbReference>
<dbReference type="InterPro" id="IPR003172">
    <property type="entry name" value="ML_dom"/>
</dbReference>
<gene>
    <name evidence="5" type="primary">GM2A</name>
</gene>
<feature type="signal peptide" evidence="2">
    <location>
        <begin position="1"/>
        <end position="21"/>
    </location>
</feature>
<dbReference type="FunCoup" id="A0A6P8PP83">
    <property type="interactions" value="527"/>
</dbReference>
<keyword evidence="1 2" id="KW-0732">Signal</keyword>
<dbReference type="CTD" id="2760"/>
<dbReference type="RefSeq" id="XP_033783610.1">
    <property type="nucleotide sequence ID" value="XM_033927719.1"/>
</dbReference>
<dbReference type="AlphaFoldDB" id="A0A6P8PP83"/>
<feature type="domain" description="MD-2-related lipid-recognition" evidence="3">
    <location>
        <begin position="41"/>
        <end position="192"/>
    </location>
</feature>
<evidence type="ECO:0000256" key="1">
    <source>
        <dbReference type="ARBA" id="ARBA00022729"/>
    </source>
</evidence>
<evidence type="ECO:0000313" key="5">
    <source>
        <dbReference type="RefSeq" id="XP_033783610.1"/>
    </source>
</evidence>
<dbReference type="GO" id="GO:0006689">
    <property type="term" value="P:ganglioside catabolic process"/>
    <property type="evidence" value="ECO:0007669"/>
    <property type="project" value="InterPro"/>
</dbReference>
<reference evidence="5" key="1">
    <citation type="submission" date="2025-08" db="UniProtKB">
        <authorList>
            <consortium name="RefSeq"/>
        </authorList>
    </citation>
    <scope>IDENTIFICATION</scope>
</reference>
<protein>
    <submittedName>
        <fullName evidence="5">Ganglioside GM2 activator</fullName>
    </submittedName>
</protein>
<dbReference type="InterPro" id="IPR028996">
    <property type="entry name" value="GM2-AP"/>
</dbReference>
<name>A0A6P8PP83_GEOSA</name>
<organism evidence="4 5">
    <name type="scientific">Geotrypetes seraphini</name>
    <name type="common">Gaboon caecilian</name>
    <name type="synonym">Caecilia seraphini</name>
    <dbReference type="NCBI Taxonomy" id="260995"/>
    <lineage>
        <taxon>Eukaryota</taxon>
        <taxon>Metazoa</taxon>
        <taxon>Chordata</taxon>
        <taxon>Craniata</taxon>
        <taxon>Vertebrata</taxon>
        <taxon>Euteleostomi</taxon>
        <taxon>Amphibia</taxon>
        <taxon>Gymnophiona</taxon>
        <taxon>Geotrypetes</taxon>
    </lineage>
</organism>
<sequence length="199" mass="21659">MAMVVAFLAFCALLGFPSLKAAMVMPGNNIWKLTEVSDFSWSNCEGKFPGKILNLSLTPDPITIPGDIKAKVQVSTSVPLTSPVKVAIKLKKEIVTLWVEIPCVDNVGSCTYDNICNYLDMLVPPGQPCPEPLKSYGIPCRCPFKAGVYSVPESSFYIPGVSLPSWAANGNYWMMFILSSGDQEVTCAKIYFSLKSNSV</sequence>
<dbReference type="SUPFAM" id="SSF63707">
    <property type="entry name" value="Ganglioside M2 (gm2) activator"/>
    <property type="match status" value="1"/>
</dbReference>